<dbReference type="EC" id="2.7.13.3" evidence="3"/>
<dbReference type="Proteomes" id="UP000622648">
    <property type="component" value="Unassembled WGS sequence"/>
</dbReference>
<keyword evidence="4" id="KW-1003">Cell membrane</keyword>
<evidence type="ECO:0000256" key="4">
    <source>
        <dbReference type="ARBA" id="ARBA00022475"/>
    </source>
</evidence>
<keyword evidence="8" id="KW-0547">Nucleotide-binding</keyword>
<feature type="transmembrane region" description="Helical" evidence="14">
    <location>
        <begin position="146"/>
        <end position="173"/>
    </location>
</feature>
<comment type="catalytic activity">
    <reaction evidence="1">
        <text>ATP + protein L-histidine = ADP + protein N-phospho-L-histidine.</text>
        <dbReference type="EC" id="2.7.13.3"/>
    </reaction>
</comment>
<evidence type="ECO:0000256" key="3">
    <source>
        <dbReference type="ARBA" id="ARBA00012438"/>
    </source>
</evidence>
<evidence type="ECO:0000313" key="19">
    <source>
        <dbReference type="Proteomes" id="UP000295684"/>
    </source>
</evidence>
<protein>
    <recommendedName>
        <fullName evidence="3">histidine kinase</fullName>
        <ecNumber evidence="3">2.7.13.3</ecNumber>
    </recommendedName>
</protein>
<dbReference type="GO" id="GO:0005524">
    <property type="term" value="F:ATP binding"/>
    <property type="evidence" value="ECO:0007669"/>
    <property type="project" value="UniProtKB-KW"/>
</dbReference>
<feature type="domain" description="Histidine kinase" evidence="15">
    <location>
        <begin position="231"/>
        <end position="445"/>
    </location>
</feature>
<keyword evidence="7 14" id="KW-0812">Transmembrane</keyword>
<dbReference type="Gene3D" id="1.10.287.130">
    <property type="match status" value="1"/>
</dbReference>
<dbReference type="SMART" id="SM00387">
    <property type="entry name" value="HATPase_c"/>
    <property type="match status" value="1"/>
</dbReference>
<name>A0A4R2HP75_9SPHI</name>
<dbReference type="SMART" id="SM00388">
    <property type="entry name" value="HisKA"/>
    <property type="match status" value="1"/>
</dbReference>
<dbReference type="PROSITE" id="PS50885">
    <property type="entry name" value="HAMP"/>
    <property type="match status" value="1"/>
</dbReference>
<reference evidence="17" key="1">
    <citation type="journal article" date="2014" name="Int. J. Syst. Evol. Microbiol.">
        <title>Complete genome of a new Firmicutes species belonging to the dominant human colonic microbiota ('Ruminococcus bicirculans') reveals two chromosomes and a selective capacity to utilize plant glucans.</title>
        <authorList>
            <consortium name="NISC Comparative Sequencing Program"/>
            <person name="Wegmann U."/>
            <person name="Louis P."/>
            <person name="Goesmann A."/>
            <person name="Henrissat B."/>
            <person name="Duncan S.H."/>
            <person name="Flint H.J."/>
        </authorList>
    </citation>
    <scope>NUCLEOTIDE SEQUENCE</scope>
    <source>
        <strain evidence="17">CGMCC 1.15644</strain>
    </source>
</reference>
<dbReference type="PANTHER" id="PTHR45528">
    <property type="entry name" value="SENSOR HISTIDINE KINASE CPXA"/>
    <property type="match status" value="1"/>
</dbReference>
<reference evidence="18 19" key="3">
    <citation type="submission" date="2019-03" db="EMBL/GenBank/DDBJ databases">
        <title>Genomic Encyclopedia of Type Strains, Phase IV (KMG-IV): sequencing the most valuable type-strain genomes for metagenomic binning, comparative biology and taxonomic classification.</title>
        <authorList>
            <person name="Goeker M."/>
        </authorList>
    </citation>
    <scope>NUCLEOTIDE SEQUENCE [LARGE SCALE GENOMIC DNA]</scope>
    <source>
        <strain evidence="18 19">DSM 103236</strain>
    </source>
</reference>
<evidence type="ECO:0000256" key="6">
    <source>
        <dbReference type="ARBA" id="ARBA00022679"/>
    </source>
</evidence>
<dbReference type="OrthoDB" id="594725at2"/>
<feature type="domain" description="HAMP" evidence="16">
    <location>
        <begin position="170"/>
        <end position="223"/>
    </location>
</feature>
<gene>
    <name evidence="18" type="ORF">EV200_101632</name>
    <name evidence="17" type="ORF">GCM10011413_04330</name>
</gene>
<reference evidence="20" key="2">
    <citation type="journal article" date="2019" name="Int. J. Syst. Evol. Microbiol.">
        <title>The Global Catalogue of Microorganisms (GCM) 10K type strain sequencing project: providing services to taxonomists for standard genome sequencing and annotation.</title>
        <authorList>
            <consortium name="The Broad Institute Genomics Platform"/>
            <consortium name="The Broad Institute Genome Sequencing Center for Infectious Disease"/>
            <person name="Wu L."/>
            <person name="Ma J."/>
        </authorList>
    </citation>
    <scope>NUCLEOTIDE SEQUENCE [LARGE SCALE GENOMIC DNA]</scope>
    <source>
        <strain evidence="20">CGMCC 1.15644</strain>
    </source>
</reference>
<dbReference type="CDD" id="cd00082">
    <property type="entry name" value="HisKA"/>
    <property type="match status" value="1"/>
</dbReference>
<keyword evidence="11 14" id="KW-1133">Transmembrane helix</keyword>
<dbReference type="Pfam" id="PF00672">
    <property type="entry name" value="HAMP"/>
    <property type="match status" value="1"/>
</dbReference>
<dbReference type="PROSITE" id="PS50109">
    <property type="entry name" value="HIS_KIN"/>
    <property type="match status" value="1"/>
</dbReference>
<dbReference type="InterPro" id="IPR036097">
    <property type="entry name" value="HisK_dim/P_sf"/>
</dbReference>
<dbReference type="EMBL" id="SLWO01000001">
    <property type="protein sequence ID" value="TCO31184.1"/>
    <property type="molecule type" value="Genomic_DNA"/>
</dbReference>
<proteinExistence type="predicted"/>
<dbReference type="SUPFAM" id="SSF47384">
    <property type="entry name" value="Homodimeric domain of signal transducing histidine kinase"/>
    <property type="match status" value="1"/>
</dbReference>
<dbReference type="InterPro" id="IPR036890">
    <property type="entry name" value="HATPase_C_sf"/>
</dbReference>
<evidence type="ECO:0000256" key="10">
    <source>
        <dbReference type="ARBA" id="ARBA00022840"/>
    </source>
</evidence>
<organism evidence="18 19">
    <name type="scientific">Pedobacter psychrotolerans</name>
    <dbReference type="NCBI Taxonomy" id="1843235"/>
    <lineage>
        <taxon>Bacteria</taxon>
        <taxon>Pseudomonadati</taxon>
        <taxon>Bacteroidota</taxon>
        <taxon>Sphingobacteriia</taxon>
        <taxon>Sphingobacteriales</taxon>
        <taxon>Sphingobacteriaceae</taxon>
        <taxon>Pedobacter</taxon>
    </lineage>
</organism>
<dbReference type="InterPro" id="IPR003594">
    <property type="entry name" value="HATPase_dom"/>
</dbReference>
<dbReference type="Gene3D" id="3.30.565.10">
    <property type="entry name" value="Histidine kinase-like ATPase, C-terminal domain"/>
    <property type="match status" value="1"/>
</dbReference>
<evidence type="ECO:0000256" key="1">
    <source>
        <dbReference type="ARBA" id="ARBA00000085"/>
    </source>
</evidence>
<feature type="transmembrane region" description="Helical" evidence="14">
    <location>
        <begin position="12"/>
        <end position="36"/>
    </location>
</feature>
<evidence type="ECO:0000313" key="17">
    <source>
        <dbReference type="EMBL" id="GGE41640.1"/>
    </source>
</evidence>
<comment type="subcellular location">
    <subcellularLocation>
        <location evidence="2">Cell membrane</location>
        <topology evidence="2">Multi-pass membrane protein</topology>
    </subcellularLocation>
</comment>
<evidence type="ECO:0000256" key="8">
    <source>
        <dbReference type="ARBA" id="ARBA00022741"/>
    </source>
</evidence>
<evidence type="ECO:0000313" key="18">
    <source>
        <dbReference type="EMBL" id="TCO31184.1"/>
    </source>
</evidence>
<keyword evidence="12" id="KW-0902">Two-component regulatory system</keyword>
<dbReference type="SUPFAM" id="SSF158472">
    <property type="entry name" value="HAMP domain-like"/>
    <property type="match status" value="1"/>
</dbReference>
<evidence type="ECO:0000256" key="13">
    <source>
        <dbReference type="ARBA" id="ARBA00023136"/>
    </source>
</evidence>
<dbReference type="Proteomes" id="UP000295684">
    <property type="component" value="Unassembled WGS sequence"/>
</dbReference>
<dbReference type="GO" id="GO:0005886">
    <property type="term" value="C:plasma membrane"/>
    <property type="evidence" value="ECO:0007669"/>
    <property type="project" value="UniProtKB-SubCell"/>
</dbReference>
<reference evidence="17" key="4">
    <citation type="submission" date="2024-05" db="EMBL/GenBank/DDBJ databases">
        <authorList>
            <person name="Sun Q."/>
            <person name="Zhou Y."/>
        </authorList>
    </citation>
    <scope>NUCLEOTIDE SEQUENCE</scope>
    <source>
        <strain evidence="17">CGMCC 1.15644</strain>
    </source>
</reference>
<keyword evidence="5" id="KW-0597">Phosphoprotein</keyword>
<dbReference type="InterPro" id="IPR005467">
    <property type="entry name" value="His_kinase_dom"/>
</dbReference>
<accession>A0A4R2HP75</accession>
<evidence type="ECO:0000256" key="12">
    <source>
        <dbReference type="ARBA" id="ARBA00023012"/>
    </source>
</evidence>
<evidence type="ECO:0000313" key="20">
    <source>
        <dbReference type="Proteomes" id="UP000622648"/>
    </source>
</evidence>
<evidence type="ECO:0000256" key="9">
    <source>
        <dbReference type="ARBA" id="ARBA00022777"/>
    </source>
</evidence>
<dbReference type="CDD" id="cd00075">
    <property type="entry name" value="HATPase"/>
    <property type="match status" value="1"/>
</dbReference>
<evidence type="ECO:0000259" key="16">
    <source>
        <dbReference type="PROSITE" id="PS50885"/>
    </source>
</evidence>
<dbReference type="Gene3D" id="6.10.340.10">
    <property type="match status" value="1"/>
</dbReference>
<sequence length="449" mass="51216">MKRYFYRGLRFRMTLLFSIVFIVINLVFGRLIFHYFKNGYVENYNKYLYTRAQTILDKTEINPDIIALPDSGESIRVFYHNNQRQPVLVFQSPGIISHLQVPDHSVLIDSLGQYGVYLKKENYDGRPVELLLTVSDYSLKHKINQFTLLMVALTGVSLLASAVSAYFASGWLIRPIRSIAMQASEINTERLGQRIQITETHDELEQLAKTINEMIGRIEDEQQTRNHFFAAASHELRTPLANLRAQTELELGNRNSRADQDLLGSQLAEISRLQSIVEQFLLISEFSQNGLLLIKSKIDISDQLFKVFARNNHQAQMRNIVYDMQFSESIASFEMEVDAEKMEMVWQNLLQNALKYMPQGATLLCSIEQVNDNLVISFQNPILQKQVNVAVLGTPFTKGRSITSGSGLGIWLCKEILEAHGGMLKLESQAYRFSATVYLKSPTGKEEKP</sequence>
<dbReference type="InterPro" id="IPR050398">
    <property type="entry name" value="HssS/ArlS-like"/>
</dbReference>
<dbReference type="PANTHER" id="PTHR45528:SF1">
    <property type="entry name" value="SENSOR HISTIDINE KINASE CPXA"/>
    <property type="match status" value="1"/>
</dbReference>
<dbReference type="SUPFAM" id="SSF55874">
    <property type="entry name" value="ATPase domain of HSP90 chaperone/DNA topoisomerase II/histidine kinase"/>
    <property type="match status" value="1"/>
</dbReference>
<evidence type="ECO:0000259" key="15">
    <source>
        <dbReference type="PROSITE" id="PS50109"/>
    </source>
</evidence>
<evidence type="ECO:0000256" key="5">
    <source>
        <dbReference type="ARBA" id="ARBA00022553"/>
    </source>
</evidence>
<dbReference type="Pfam" id="PF00512">
    <property type="entry name" value="HisKA"/>
    <property type="match status" value="1"/>
</dbReference>
<evidence type="ECO:0000256" key="2">
    <source>
        <dbReference type="ARBA" id="ARBA00004651"/>
    </source>
</evidence>
<dbReference type="CDD" id="cd06225">
    <property type="entry name" value="HAMP"/>
    <property type="match status" value="1"/>
</dbReference>
<evidence type="ECO:0000256" key="11">
    <source>
        <dbReference type="ARBA" id="ARBA00022989"/>
    </source>
</evidence>
<dbReference type="RefSeq" id="WP_132529322.1">
    <property type="nucleotide sequence ID" value="NZ_BMJO01000001.1"/>
</dbReference>
<dbReference type="AlphaFoldDB" id="A0A4R2HP75"/>
<keyword evidence="9 18" id="KW-0418">Kinase</keyword>
<dbReference type="EMBL" id="BMJO01000001">
    <property type="protein sequence ID" value="GGE41640.1"/>
    <property type="molecule type" value="Genomic_DNA"/>
</dbReference>
<dbReference type="GO" id="GO:0000155">
    <property type="term" value="F:phosphorelay sensor kinase activity"/>
    <property type="evidence" value="ECO:0007669"/>
    <property type="project" value="InterPro"/>
</dbReference>
<dbReference type="Pfam" id="PF02518">
    <property type="entry name" value="HATPase_c"/>
    <property type="match status" value="1"/>
</dbReference>
<dbReference type="InterPro" id="IPR003661">
    <property type="entry name" value="HisK_dim/P_dom"/>
</dbReference>
<keyword evidence="6" id="KW-0808">Transferase</keyword>
<comment type="caution">
    <text evidence="18">The sequence shown here is derived from an EMBL/GenBank/DDBJ whole genome shotgun (WGS) entry which is preliminary data.</text>
</comment>
<keyword evidence="20" id="KW-1185">Reference proteome</keyword>
<dbReference type="SMART" id="SM00304">
    <property type="entry name" value="HAMP"/>
    <property type="match status" value="1"/>
</dbReference>
<keyword evidence="13 14" id="KW-0472">Membrane</keyword>
<dbReference type="InterPro" id="IPR003660">
    <property type="entry name" value="HAMP_dom"/>
</dbReference>
<evidence type="ECO:0000256" key="14">
    <source>
        <dbReference type="SAM" id="Phobius"/>
    </source>
</evidence>
<keyword evidence="10" id="KW-0067">ATP-binding</keyword>
<evidence type="ECO:0000256" key="7">
    <source>
        <dbReference type="ARBA" id="ARBA00022692"/>
    </source>
</evidence>